<dbReference type="RefSeq" id="WP_316973674.1">
    <property type="nucleotide sequence ID" value="NZ_JAWIIJ010000006.1"/>
</dbReference>
<comment type="similarity">
    <text evidence="1">Belongs to the LysR transcriptional regulatory family.</text>
</comment>
<dbReference type="InterPro" id="IPR001995">
    <property type="entry name" value="Peptidase_A2_cat"/>
</dbReference>
<name>A0ABU3VXK9_9GAMM</name>
<keyword evidence="8" id="KW-1185">Reference proteome</keyword>
<evidence type="ECO:0000259" key="6">
    <source>
        <dbReference type="PROSITE" id="PS50931"/>
    </source>
</evidence>
<dbReference type="InterPro" id="IPR000847">
    <property type="entry name" value="LysR_HTH_N"/>
</dbReference>
<evidence type="ECO:0000256" key="2">
    <source>
        <dbReference type="ARBA" id="ARBA00023015"/>
    </source>
</evidence>
<dbReference type="PROSITE" id="PS50175">
    <property type="entry name" value="ASP_PROT_RETROV"/>
    <property type="match status" value="1"/>
</dbReference>
<keyword evidence="2" id="KW-0805">Transcription regulation</keyword>
<organism evidence="7 8">
    <name type="scientific">Marinobacter xestospongiae</name>
    <dbReference type="NCBI Taxonomy" id="994319"/>
    <lineage>
        <taxon>Bacteria</taxon>
        <taxon>Pseudomonadati</taxon>
        <taxon>Pseudomonadota</taxon>
        <taxon>Gammaproteobacteria</taxon>
        <taxon>Pseudomonadales</taxon>
        <taxon>Marinobacteraceae</taxon>
        <taxon>Marinobacter</taxon>
    </lineage>
</organism>
<evidence type="ECO:0000313" key="7">
    <source>
        <dbReference type="EMBL" id="MDV2079023.1"/>
    </source>
</evidence>
<evidence type="ECO:0000256" key="4">
    <source>
        <dbReference type="ARBA" id="ARBA00023163"/>
    </source>
</evidence>
<reference evidence="7 8" key="1">
    <citation type="submission" date="2023-10" db="EMBL/GenBank/DDBJ databases">
        <title>Characteristics and mechanism of a salt-tolerant marine origin heterotrophic nitrifying- aerobic denitrifying bacteria Marinobacter xestospongiae HN1.</title>
        <authorList>
            <person name="Qi R."/>
        </authorList>
    </citation>
    <scope>NUCLEOTIDE SEQUENCE [LARGE SCALE GENOMIC DNA]</scope>
    <source>
        <strain evidence="7 8">HN1</strain>
    </source>
</reference>
<dbReference type="EMBL" id="JAWIIJ010000006">
    <property type="protein sequence ID" value="MDV2079023.1"/>
    <property type="molecule type" value="Genomic_DNA"/>
</dbReference>
<dbReference type="InterPro" id="IPR036388">
    <property type="entry name" value="WH-like_DNA-bd_sf"/>
</dbReference>
<dbReference type="SUPFAM" id="SSF46785">
    <property type="entry name" value="Winged helix' DNA-binding domain"/>
    <property type="match status" value="1"/>
</dbReference>
<proteinExistence type="inferred from homology"/>
<gene>
    <name evidence="7" type="ORF">RYS15_10010</name>
</gene>
<dbReference type="SUPFAM" id="SSF53850">
    <property type="entry name" value="Periplasmic binding protein-like II"/>
    <property type="match status" value="1"/>
</dbReference>
<keyword evidence="3" id="KW-0238">DNA-binding</keyword>
<dbReference type="InterPro" id="IPR058163">
    <property type="entry name" value="LysR-type_TF_proteobact-type"/>
</dbReference>
<dbReference type="Pfam" id="PF00126">
    <property type="entry name" value="HTH_1"/>
    <property type="match status" value="1"/>
</dbReference>
<sequence>MALWDGVREFLAVADAGSFTGASHRLGISTASVSRQVRRLEEKLSCKLFHRTTRQVSLTEAGQLYYGHCRTALEGLEEAERAVTNLQRHPSGQLRLTAPVTYGEEHIAPLVNTFLAQYPGLEITLQLTNQTLDLLEGGFDLAIRLGRLKDSSLMARKLANRSLHVCASADYIRAHGRPHTLSELSRHNCLLGSNDFWRFREQGRERLVRVSGSLHCNSGNSLTDAALRGIGLVQLPDYYVQSHLDSGALLEVLSEYREPEEGIWALYPQNRHLTRKVRLLVDHLVEGIGQSRS</sequence>
<evidence type="ECO:0000256" key="1">
    <source>
        <dbReference type="ARBA" id="ARBA00009437"/>
    </source>
</evidence>
<evidence type="ECO:0000313" key="8">
    <source>
        <dbReference type="Proteomes" id="UP001269819"/>
    </source>
</evidence>
<dbReference type="Pfam" id="PF03466">
    <property type="entry name" value="LysR_substrate"/>
    <property type="match status" value="1"/>
</dbReference>
<accession>A0ABU3VXK9</accession>
<dbReference type="InterPro" id="IPR036390">
    <property type="entry name" value="WH_DNA-bd_sf"/>
</dbReference>
<dbReference type="Proteomes" id="UP001269819">
    <property type="component" value="Unassembled WGS sequence"/>
</dbReference>
<dbReference type="PANTHER" id="PTHR30537">
    <property type="entry name" value="HTH-TYPE TRANSCRIPTIONAL REGULATOR"/>
    <property type="match status" value="1"/>
</dbReference>
<dbReference type="PANTHER" id="PTHR30537:SF10">
    <property type="entry name" value="TRANSCRIPTIONAL REGULATOR-RELATED"/>
    <property type="match status" value="1"/>
</dbReference>
<protein>
    <submittedName>
        <fullName evidence="7">LysR family transcriptional regulator</fullName>
    </submittedName>
</protein>
<dbReference type="InterPro" id="IPR005119">
    <property type="entry name" value="LysR_subst-bd"/>
</dbReference>
<keyword evidence="4" id="KW-0804">Transcription</keyword>
<evidence type="ECO:0000256" key="3">
    <source>
        <dbReference type="ARBA" id="ARBA00023125"/>
    </source>
</evidence>
<dbReference type="Gene3D" id="3.40.190.290">
    <property type="match status" value="1"/>
</dbReference>
<feature type="domain" description="HTH lysR-type" evidence="6">
    <location>
        <begin position="10"/>
        <end position="59"/>
    </location>
</feature>
<dbReference type="PROSITE" id="PS50931">
    <property type="entry name" value="HTH_LYSR"/>
    <property type="match status" value="1"/>
</dbReference>
<feature type="domain" description="Peptidase A2" evidence="5">
    <location>
        <begin position="240"/>
        <end position="293"/>
    </location>
</feature>
<comment type="caution">
    <text evidence="7">The sequence shown here is derived from an EMBL/GenBank/DDBJ whole genome shotgun (WGS) entry which is preliminary data.</text>
</comment>
<evidence type="ECO:0000259" key="5">
    <source>
        <dbReference type="PROSITE" id="PS50175"/>
    </source>
</evidence>
<dbReference type="Gene3D" id="1.10.10.10">
    <property type="entry name" value="Winged helix-like DNA-binding domain superfamily/Winged helix DNA-binding domain"/>
    <property type="match status" value="1"/>
</dbReference>